<dbReference type="EMBL" id="PGEZ01000002">
    <property type="protein sequence ID" value="PJJ54271.1"/>
    <property type="molecule type" value="Genomic_DNA"/>
</dbReference>
<dbReference type="SUPFAM" id="SSF52058">
    <property type="entry name" value="L domain-like"/>
    <property type="match status" value="1"/>
</dbReference>
<dbReference type="AlphaFoldDB" id="A0A2M9B8L0"/>
<organism evidence="2 3">
    <name type="scientific">Mumia flava</name>
    <dbReference type="NCBI Taxonomy" id="1348852"/>
    <lineage>
        <taxon>Bacteria</taxon>
        <taxon>Bacillati</taxon>
        <taxon>Actinomycetota</taxon>
        <taxon>Actinomycetes</taxon>
        <taxon>Propionibacteriales</taxon>
        <taxon>Nocardioidaceae</taxon>
        <taxon>Mumia</taxon>
    </lineage>
</organism>
<evidence type="ECO:0000313" key="2">
    <source>
        <dbReference type="EMBL" id="PJJ54271.1"/>
    </source>
</evidence>
<evidence type="ECO:0000313" key="3">
    <source>
        <dbReference type="Proteomes" id="UP000230842"/>
    </source>
</evidence>
<dbReference type="Gene3D" id="3.80.10.10">
    <property type="entry name" value="Ribonuclease Inhibitor"/>
    <property type="match status" value="1"/>
</dbReference>
<evidence type="ECO:0008006" key="4">
    <source>
        <dbReference type="Google" id="ProtNLM"/>
    </source>
</evidence>
<accession>A0A2M9B8L0</accession>
<reference evidence="2 3" key="1">
    <citation type="submission" date="2017-11" db="EMBL/GenBank/DDBJ databases">
        <title>Genomic Encyclopedia of Archaeal and Bacterial Type Strains, Phase II (KMG-II): From Individual Species to Whole Genera.</title>
        <authorList>
            <person name="Goeker M."/>
        </authorList>
    </citation>
    <scope>NUCLEOTIDE SEQUENCE [LARGE SCALE GENOMIC DNA]</scope>
    <source>
        <strain evidence="2 3">DSM 27763</strain>
    </source>
</reference>
<gene>
    <name evidence="2" type="ORF">CLV56_3779</name>
</gene>
<dbReference type="OrthoDB" id="3837873at2"/>
<name>A0A2M9B8L0_9ACTN</name>
<dbReference type="Proteomes" id="UP000230842">
    <property type="component" value="Unassembled WGS sequence"/>
</dbReference>
<protein>
    <recommendedName>
        <fullName evidence="4">Leucine rich repeat (LRR) protein</fullName>
    </recommendedName>
</protein>
<comment type="caution">
    <text evidence="2">The sequence shown here is derived from an EMBL/GenBank/DDBJ whole genome shotgun (WGS) entry which is preliminary data.</text>
</comment>
<dbReference type="InterPro" id="IPR032675">
    <property type="entry name" value="LRR_dom_sf"/>
</dbReference>
<evidence type="ECO:0000256" key="1">
    <source>
        <dbReference type="SAM" id="MobiDB-lite"/>
    </source>
</evidence>
<sequence>MAMEPRVTGTVLSHPDQYDGERDVVVTTDPGLSDYKNRKAREAWAEFFADPWPLRSLGFVGQVTPLVFDSLAAQTGLVRLEITWGRYSALHVLEGMTKLRHLWLGGATAVTDLSPLTRLTSLRELHIDGAKRVTDYSPLGDLVALERLSVWGSANGGPRYDADSIAFLPRLTKLRELRWNPRVLSGDYAPLLEMTHVEEIALRGVRGMKPSMVDLEWALPGLAKWLREEREHVAVGFSTDGTVEYLWTDITGRTRITAEPPSHYVPNPDGPPPIDPLLDDE</sequence>
<keyword evidence="3" id="KW-1185">Reference proteome</keyword>
<feature type="region of interest" description="Disordered" evidence="1">
    <location>
        <begin position="257"/>
        <end position="281"/>
    </location>
</feature>
<dbReference type="RefSeq" id="WP_157805225.1">
    <property type="nucleotide sequence ID" value="NZ_PGEZ01000002.1"/>
</dbReference>
<proteinExistence type="predicted"/>